<organism evidence="2 3">
    <name type="scientific">Brenthis ino</name>
    <name type="common">lesser marbled fritillary</name>
    <dbReference type="NCBI Taxonomy" id="405034"/>
    <lineage>
        <taxon>Eukaryota</taxon>
        <taxon>Metazoa</taxon>
        <taxon>Ecdysozoa</taxon>
        <taxon>Arthropoda</taxon>
        <taxon>Hexapoda</taxon>
        <taxon>Insecta</taxon>
        <taxon>Pterygota</taxon>
        <taxon>Neoptera</taxon>
        <taxon>Endopterygota</taxon>
        <taxon>Lepidoptera</taxon>
        <taxon>Glossata</taxon>
        <taxon>Ditrysia</taxon>
        <taxon>Papilionoidea</taxon>
        <taxon>Nymphalidae</taxon>
        <taxon>Heliconiinae</taxon>
        <taxon>Argynnini</taxon>
        <taxon>Brenthis</taxon>
    </lineage>
</organism>
<proteinExistence type="predicted"/>
<accession>A0A8J9YIY3</accession>
<gene>
    <name evidence="2" type="ORF">BINO364_LOCUS13620</name>
</gene>
<dbReference type="EMBL" id="OV170227">
    <property type="protein sequence ID" value="CAH0728400.1"/>
    <property type="molecule type" value="Genomic_DNA"/>
</dbReference>
<evidence type="ECO:0000313" key="2">
    <source>
        <dbReference type="EMBL" id="CAH0728400.1"/>
    </source>
</evidence>
<feature type="chain" id="PRO_5035419653" evidence="1">
    <location>
        <begin position="19"/>
        <end position="344"/>
    </location>
</feature>
<dbReference type="Proteomes" id="UP000838878">
    <property type="component" value="Chromosome 7"/>
</dbReference>
<reference evidence="2" key="1">
    <citation type="submission" date="2021-12" db="EMBL/GenBank/DDBJ databases">
        <authorList>
            <person name="Martin H S."/>
        </authorList>
    </citation>
    <scope>NUCLEOTIDE SEQUENCE</scope>
</reference>
<dbReference type="AlphaFoldDB" id="A0A8J9YIY3"/>
<protein>
    <submittedName>
        <fullName evidence="2">Uncharacterized protein</fullName>
    </submittedName>
</protein>
<dbReference type="OrthoDB" id="6926578at2759"/>
<evidence type="ECO:0000256" key="1">
    <source>
        <dbReference type="SAM" id="SignalP"/>
    </source>
</evidence>
<name>A0A8J9YIY3_9NEOP</name>
<evidence type="ECO:0000313" key="3">
    <source>
        <dbReference type="Proteomes" id="UP000838878"/>
    </source>
</evidence>
<sequence>MRNALVVLVPVCIGLTSGFIVPSSIQEIFEISQNNENFVSLNGVLSEKKLQGDVQLKPTTVTTKRNKIDTTERSANQILDKYLYEYTIQKDVNLTERSFIYIKNKKTKNLKEYLDDNNAEKFSLLNVKNIFDDVHRRLYGHIDKNNFNMQRVFEDSGHCCEGKSRNIVKYNNDIKTKDLDKFQIFFGIPVFLNDLDKYTGDTKDKVKSNSYSDYLIPTNSKDNKSYGANEITQTAGNRKNRTTDKTFSLEVKTPSESESDGNEVLDYLINKNLEDKSPERKNYILQYGFHYCRDCIVEAEKQVLNDRASVKFKCKCGNDQDVKKNRHSQNSYFNNLYNNYSLHM</sequence>
<keyword evidence="1" id="KW-0732">Signal</keyword>
<keyword evidence="3" id="KW-1185">Reference proteome</keyword>
<feature type="non-terminal residue" evidence="2">
    <location>
        <position position="344"/>
    </location>
</feature>
<feature type="signal peptide" evidence="1">
    <location>
        <begin position="1"/>
        <end position="18"/>
    </location>
</feature>